<keyword evidence="1" id="KW-0175">Coiled coil</keyword>
<evidence type="ECO:0000256" key="1">
    <source>
        <dbReference type="SAM" id="Coils"/>
    </source>
</evidence>
<accession>A0A6C0LKN2</accession>
<dbReference type="EMBL" id="MN740509">
    <property type="protein sequence ID" value="QHU30545.1"/>
    <property type="molecule type" value="Genomic_DNA"/>
</dbReference>
<dbReference type="AlphaFoldDB" id="A0A6C0LKN2"/>
<name>A0A6C0LKN2_9ZZZZ</name>
<evidence type="ECO:0000313" key="2">
    <source>
        <dbReference type="EMBL" id="QHU30545.1"/>
    </source>
</evidence>
<organism evidence="2">
    <name type="scientific">viral metagenome</name>
    <dbReference type="NCBI Taxonomy" id="1070528"/>
    <lineage>
        <taxon>unclassified sequences</taxon>
        <taxon>metagenomes</taxon>
        <taxon>organismal metagenomes</taxon>
    </lineage>
</organism>
<feature type="coiled-coil region" evidence="1">
    <location>
        <begin position="89"/>
        <end position="116"/>
    </location>
</feature>
<protein>
    <submittedName>
        <fullName evidence="2">Uncharacterized protein</fullName>
    </submittedName>
</protein>
<sequence length="121" mass="14390">MSSISSSDEQLEVLVDLLCQKKSHKEIQAILKLSKQKLKSRLEKIAVLLFEDNKEFDHIRKVTGLSEIHLKKIIDEKRIRDRYNRDLSIKKMLKEINKKQDEIQNLQERIVSQLNGDWEYN</sequence>
<reference evidence="2" key="1">
    <citation type="journal article" date="2020" name="Nature">
        <title>Giant virus diversity and host interactions through global metagenomics.</title>
        <authorList>
            <person name="Schulz F."/>
            <person name="Roux S."/>
            <person name="Paez-Espino D."/>
            <person name="Jungbluth S."/>
            <person name="Walsh D.A."/>
            <person name="Denef V.J."/>
            <person name="McMahon K.D."/>
            <person name="Konstantinidis K.T."/>
            <person name="Eloe-Fadrosh E.A."/>
            <person name="Kyrpides N.C."/>
            <person name="Woyke T."/>
        </authorList>
    </citation>
    <scope>NUCLEOTIDE SEQUENCE</scope>
    <source>
        <strain evidence="2">GVMAG-M-3300027833-19</strain>
    </source>
</reference>
<proteinExistence type="predicted"/>